<accession>A0ABN7T189</accession>
<name>A0ABN7T189_OIKDI</name>
<organism evidence="1 2">
    <name type="scientific">Oikopleura dioica</name>
    <name type="common">Tunicate</name>
    <dbReference type="NCBI Taxonomy" id="34765"/>
    <lineage>
        <taxon>Eukaryota</taxon>
        <taxon>Metazoa</taxon>
        <taxon>Chordata</taxon>
        <taxon>Tunicata</taxon>
        <taxon>Appendicularia</taxon>
        <taxon>Copelata</taxon>
        <taxon>Oikopleuridae</taxon>
        <taxon>Oikopleura</taxon>
    </lineage>
</organism>
<reference evidence="1 2" key="1">
    <citation type="submission" date="2021-04" db="EMBL/GenBank/DDBJ databases">
        <authorList>
            <person name="Bliznina A."/>
        </authorList>
    </citation>
    <scope>NUCLEOTIDE SEQUENCE [LARGE SCALE GENOMIC DNA]</scope>
</reference>
<gene>
    <name evidence="1" type="ORF">OKIOD_LOCUS11524</name>
</gene>
<dbReference type="EMBL" id="OU015566">
    <property type="protein sequence ID" value="CAG5106257.1"/>
    <property type="molecule type" value="Genomic_DNA"/>
</dbReference>
<evidence type="ECO:0000313" key="2">
    <source>
        <dbReference type="Proteomes" id="UP001158576"/>
    </source>
</evidence>
<sequence length="116" mass="13829">MSITLRNCMTATILFPNANDVSVNKTICTKMGVAEEYNYNLQNIYDNVFRNQKVFRKSFRRITKGKKYSIAKKQYEYEINKTYFLGEDDAAHFHFERMAEIRKSYTKEFCMLANLY</sequence>
<keyword evidence="2" id="KW-1185">Reference proteome</keyword>
<evidence type="ECO:0000313" key="1">
    <source>
        <dbReference type="EMBL" id="CAG5106257.1"/>
    </source>
</evidence>
<dbReference type="Proteomes" id="UP001158576">
    <property type="component" value="Chromosome 1"/>
</dbReference>
<proteinExistence type="predicted"/>
<protein>
    <submittedName>
        <fullName evidence="1">Oidioi.mRNA.OKI2018_I69.chr1.g2759.t1.cds</fullName>
    </submittedName>
</protein>